<dbReference type="Gene3D" id="1.10.10.10">
    <property type="entry name" value="Winged helix-like DNA-binding domain superfamily/Winged helix DNA-binding domain"/>
    <property type="match status" value="1"/>
</dbReference>
<protein>
    <submittedName>
        <fullName evidence="1">Unannotated protein</fullName>
    </submittedName>
</protein>
<reference evidence="1" key="1">
    <citation type="submission" date="2020-05" db="EMBL/GenBank/DDBJ databases">
        <authorList>
            <person name="Chiriac C."/>
            <person name="Salcher M."/>
            <person name="Ghai R."/>
            <person name="Kavagutti S V."/>
        </authorList>
    </citation>
    <scope>NUCLEOTIDE SEQUENCE</scope>
</reference>
<sequence>MNSTTPRTEPTDLADDAWYCEEVRVALMRSVRRPGMSRQDVEDAVGGALLRLVRTLRETRDRYPNPRIYAAAVRSSSTEDHFRRERAQRAQGARTVTGDDGAVTARRRIVPLDDLHASPAGAASDPTDRTADIAEVRWILAGVPAPQRLLLWRVHAEGATVTEAAEELGWSRTVASRALSGALDGVRLRVAA</sequence>
<dbReference type="InterPro" id="IPR013324">
    <property type="entry name" value="RNA_pol_sigma_r3/r4-like"/>
</dbReference>
<dbReference type="AlphaFoldDB" id="A0A6J6GCU2"/>
<dbReference type="EMBL" id="CAEZSR010000285">
    <property type="protein sequence ID" value="CAB4597649.1"/>
    <property type="molecule type" value="Genomic_DNA"/>
</dbReference>
<gene>
    <name evidence="1" type="ORF">UFOPK1493_04104</name>
</gene>
<name>A0A6J6GCU2_9ZZZZ</name>
<dbReference type="SUPFAM" id="SSF88659">
    <property type="entry name" value="Sigma3 and sigma4 domains of RNA polymerase sigma factors"/>
    <property type="match status" value="1"/>
</dbReference>
<proteinExistence type="predicted"/>
<evidence type="ECO:0000313" key="1">
    <source>
        <dbReference type="EMBL" id="CAB4597649.1"/>
    </source>
</evidence>
<organism evidence="1">
    <name type="scientific">freshwater metagenome</name>
    <dbReference type="NCBI Taxonomy" id="449393"/>
    <lineage>
        <taxon>unclassified sequences</taxon>
        <taxon>metagenomes</taxon>
        <taxon>ecological metagenomes</taxon>
    </lineage>
</organism>
<accession>A0A6J6GCU2</accession>
<dbReference type="InterPro" id="IPR036388">
    <property type="entry name" value="WH-like_DNA-bd_sf"/>
</dbReference>